<evidence type="ECO:0000256" key="8">
    <source>
        <dbReference type="SAM" id="Phobius"/>
    </source>
</evidence>
<dbReference type="AlphaFoldDB" id="A0A7Y3SXY6"/>
<dbReference type="EMBL" id="JABEYB010000010">
    <property type="protein sequence ID" value="NNU77073.1"/>
    <property type="molecule type" value="Genomic_DNA"/>
</dbReference>
<dbReference type="GO" id="GO:0008233">
    <property type="term" value="F:peptidase activity"/>
    <property type="evidence" value="ECO:0007669"/>
    <property type="project" value="UniProtKB-KW"/>
</dbReference>
<dbReference type="GeneID" id="83590899"/>
<keyword evidence="3" id="KW-0645">Protease</keyword>
<organism evidence="9 10">
    <name type="scientific">Clostridium estertheticum</name>
    <dbReference type="NCBI Taxonomy" id="238834"/>
    <lineage>
        <taxon>Bacteria</taxon>
        <taxon>Bacillati</taxon>
        <taxon>Bacillota</taxon>
        <taxon>Clostridia</taxon>
        <taxon>Eubacteriales</taxon>
        <taxon>Clostridiaceae</taxon>
        <taxon>Clostridium</taxon>
    </lineage>
</organism>
<keyword evidence="5" id="KW-0378">Hydrolase</keyword>
<dbReference type="Pfam" id="PF04647">
    <property type="entry name" value="AgrB"/>
    <property type="match status" value="1"/>
</dbReference>
<keyword evidence="7 8" id="KW-0472">Membrane</keyword>
<sequence length="100" mass="11634">MILLSFSKTCSKLNIQFYIIFFIISFIVALAFAPCRNKKRPLKNKLILKILSLISLIFWGALFFKLSNIQMCNCIFVSILLQIIQVIIIKINIKNNFFTI</sequence>
<evidence type="ECO:0000256" key="3">
    <source>
        <dbReference type="ARBA" id="ARBA00022670"/>
    </source>
</evidence>
<reference evidence="9 10" key="1">
    <citation type="submission" date="2020-05" db="EMBL/GenBank/DDBJ databases">
        <title>Complete genome of Clostridium estertheticum subspecies estertheticum, isolated from Vacuum packed lamb meat from New Zealand imported to Switzerland.</title>
        <authorList>
            <person name="Wambui J."/>
            <person name="Stevens M.J.A."/>
            <person name="Stephan R."/>
        </authorList>
    </citation>
    <scope>NUCLEOTIDE SEQUENCE [LARGE SCALE GENOMIC DNA]</scope>
    <source>
        <strain evidence="9 10">CEST001</strain>
    </source>
</reference>
<keyword evidence="2" id="KW-0673">Quorum sensing</keyword>
<comment type="caution">
    <text evidence="9">The sequence shown here is derived from an EMBL/GenBank/DDBJ whole genome shotgun (WGS) entry which is preliminary data.</text>
</comment>
<evidence type="ECO:0000256" key="1">
    <source>
        <dbReference type="ARBA" id="ARBA00022475"/>
    </source>
</evidence>
<evidence type="ECO:0000313" key="9">
    <source>
        <dbReference type="EMBL" id="NNU77073.1"/>
    </source>
</evidence>
<evidence type="ECO:0000256" key="5">
    <source>
        <dbReference type="ARBA" id="ARBA00022801"/>
    </source>
</evidence>
<evidence type="ECO:0000256" key="7">
    <source>
        <dbReference type="ARBA" id="ARBA00023136"/>
    </source>
</evidence>
<gene>
    <name evidence="9" type="ORF">HLQ16_14130</name>
</gene>
<feature type="transmembrane region" description="Helical" evidence="8">
    <location>
        <begin position="15"/>
        <end position="34"/>
    </location>
</feature>
<accession>A0A7Y3SXY6</accession>
<feature type="transmembrane region" description="Helical" evidence="8">
    <location>
        <begin position="75"/>
        <end position="93"/>
    </location>
</feature>
<dbReference type="RefSeq" id="WP_171297748.1">
    <property type="nucleotide sequence ID" value="NZ_CP077615.1"/>
</dbReference>
<dbReference type="InterPro" id="IPR006741">
    <property type="entry name" value="AgrB"/>
</dbReference>
<dbReference type="GO" id="GO:0006508">
    <property type="term" value="P:proteolysis"/>
    <property type="evidence" value="ECO:0007669"/>
    <property type="project" value="UniProtKB-KW"/>
</dbReference>
<keyword evidence="4 8" id="KW-0812">Transmembrane</keyword>
<dbReference type="GO" id="GO:0009372">
    <property type="term" value="P:quorum sensing"/>
    <property type="evidence" value="ECO:0007669"/>
    <property type="project" value="UniProtKB-KW"/>
</dbReference>
<keyword evidence="6 8" id="KW-1133">Transmembrane helix</keyword>
<evidence type="ECO:0000256" key="6">
    <source>
        <dbReference type="ARBA" id="ARBA00022989"/>
    </source>
</evidence>
<protein>
    <submittedName>
        <fullName evidence="9">Uncharacterized protein</fullName>
    </submittedName>
</protein>
<keyword evidence="1" id="KW-1003">Cell membrane</keyword>
<name>A0A7Y3SXY6_9CLOT</name>
<dbReference type="Proteomes" id="UP000531659">
    <property type="component" value="Unassembled WGS sequence"/>
</dbReference>
<evidence type="ECO:0000256" key="4">
    <source>
        <dbReference type="ARBA" id="ARBA00022692"/>
    </source>
</evidence>
<evidence type="ECO:0000256" key="2">
    <source>
        <dbReference type="ARBA" id="ARBA00022654"/>
    </source>
</evidence>
<evidence type="ECO:0000313" key="10">
    <source>
        <dbReference type="Proteomes" id="UP000531659"/>
    </source>
</evidence>
<proteinExistence type="predicted"/>
<dbReference type="GO" id="GO:0016020">
    <property type="term" value="C:membrane"/>
    <property type="evidence" value="ECO:0007669"/>
    <property type="project" value="InterPro"/>
</dbReference>
<feature type="transmembrane region" description="Helical" evidence="8">
    <location>
        <begin position="46"/>
        <end position="63"/>
    </location>
</feature>